<evidence type="ECO:0000313" key="3">
    <source>
        <dbReference type="EMBL" id="PEH89338.1"/>
    </source>
</evidence>
<feature type="domain" description="PepSY" evidence="2">
    <location>
        <begin position="37"/>
        <end position="92"/>
    </location>
</feature>
<dbReference type="STRING" id="1219032.GCA_001515545_01159"/>
<dbReference type="OrthoDB" id="8797026at2"/>
<dbReference type="Proteomes" id="UP000220246">
    <property type="component" value="Unassembled WGS sequence"/>
</dbReference>
<dbReference type="Pfam" id="PF03413">
    <property type="entry name" value="PepSY"/>
    <property type="match status" value="2"/>
</dbReference>
<protein>
    <submittedName>
        <fullName evidence="3">Peptidase</fullName>
    </submittedName>
</protein>
<accession>A0A2A7UVQ0</accession>
<feature type="domain" description="PepSY" evidence="2">
    <location>
        <begin position="118"/>
        <end position="171"/>
    </location>
</feature>
<dbReference type="GeneID" id="80801465"/>
<keyword evidence="1" id="KW-0732">Signal</keyword>
<reference evidence="4" key="1">
    <citation type="submission" date="2017-09" db="EMBL/GenBank/DDBJ databases">
        <title>FDA dAtabase for Regulatory Grade micrObial Sequences (FDA-ARGOS): Supporting development and validation of Infectious Disease Dx tests.</title>
        <authorList>
            <person name="Minogue T."/>
            <person name="Wolcott M."/>
            <person name="Wasieloski L."/>
            <person name="Aguilar W."/>
            <person name="Moore D."/>
            <person name="Tallon L."/>
            <person name="Sadzewicz L."/>
            <person name="Ott S."/>
            <person name="Zhao X."/>
            <person name="Nagaraj S."/>
            <person name="Vavikolanu K."/>
            <person name="Aluvathingal J."/>
            <person name="Nadendla S."/>
            <person name="Sichtig H."/>
        </authorList>
    </citation>
    <scope>NUCLEOTIDE SEQUENCE [LARGE SCALE GENOMIC DNA]</scope>
    <source>
        <strain evidence="4">FDAARGOS_394</strain>
    </source>
</reference>
<dbReference type="Gene3D" id="3.10.450.40">
    <property type="match status" value="2"/>
</dbReference>
<feature type="signal peptide" evidence="1">
    <location>
        <begin position="1"/>
        <end position="23"/>
    </location>
</feature>
<organism evidence="3 4">
    <name type="scientific">Comamonas terrigena</name>
    <dbReference type="NCBI Taxonomy" id="32013"/>
    <lineage>
        <taxon>Bacteria</taxon>
        <taxon>Pseudomonadati</taxon>
        <taxon>Pseudomonadota</taxon>
        <taxon>Betaproteobacteria</taxon>
        <taxon>Burkholderiales</taxon>
        <taxon>Comamonadaceae</taxon>
        <taxon>Comamonas</taxon>
    </lineage>
</organism>
<sequence length="175" mass="18620">MRFSPRISALALATAAFCTLASAKSGAEWLQLTAQSKLSLIQAIDNATRAVPGSVIEAELDKGDQAGARYELEVITPNGESVEVWVNAVTGQATPYKNDGKAKRKDLQRLESAKASLPQAIQSATTHTPGTAVSAELDNHWGTTSYQVNVLQADGVLMEVKVDAADGRVIRAKRD</sequence>
<proteinExistence type="predicted"/>
<dbReference type="AlphaFoldDB" id="A0A2A7UVQ0"/>
<evidence type="ECO:0000256" key="1">
    <source>
        <dbReference type="SAM" id="SignalP"/>
    </source>
</evidence>
<dbReference type="InterPro" id="IPR025711">
    <property type="entry name" value="PepSY"/>
</dbReference>
<evidence type="ECO:0000313" key="4">
    <source>
        <dbReference type="Proteomes" id="UP000220246"/>
    </source>
</evidence>
<comment type="caution">
    <text evidence="3">The sequence shown here is derived from an EMBL/GenBank/DDBJ whole genome shotgun (WGS) entry which is preliminary data.</text>
</comment>
<feature type="chain" id="PRO_5012540805" evidence="1">
    <location>
        <begin position="24"/>
        <end position="175"/>
    </location>
</feature>
<gene>
    <name evidence="3" type="ORF">CRM82_12665</name>
</gene>
<evidence type="ECO:0000259" key="2">
    <source>
        <dbReference type="Pfam" id="PF03413"/>
    </source>
</evidence>
<dbReference type="RefSeq" id="WP_066534344.1">
    <property type="nucleotide sequence ID" value="NZ_PDEA01000001.1"/>
</dbReference>
<dbReference type="EMBL" id="PDEA01000001">
    <property type="protein sequence ID" value="PEH89338.1"/>
    <property type="molecule type" value="Genomic_DNA"/>
</dbReference>
<name>A0A2A7UVQ0_COMTR</name>
<keyword evidence="4" id="KW-1185">Reference proteome</keyword>